<keyword evidence="11" id="KW-1185">Reference proteome</keyword>
<evidence type="ECO:0000256" key="1">
    <source>
        <dbReference type="ARBA" id="ARBA00001794"/>
    </source>
</evidence>
<dbReference type="GO" id="GO:0008198">
    <property type="term" value="F:ferrous iron binding"/>
    <property type="evidence" value="ECO:0007669"/>
    <property type="project" value="TreeGrafter"/>
</dbReference>
<comment type="catalytic activity">
    <reaction evidence="1 9">
        <text>D-mannonate = 2-dehydro-3-deoxy-D-gluconate + H2O</text>
        <dbReference type="Rhea" id="RHEA:20097"/>
        <dbReference type="ChEBI" id="CHEBI:15377"/>
        <dbReference type="ChEBI" id="CHEBI:17767"/>
        <dbReference type="ChEBI" id="CHEBI:57990"/>
        <dbReference type="EC" id="4.2.1.8"/>
    </reaction>
</comment>
<dbReference type="STRING" id="140314.SAMN04488076_106159"/>
<evidence type="ECO:0000256" key="8">
    <source>
        <dbReference type="ARBA" id="ARBA00023239"/>
    </source>
</evidence>
<dbReference type="InterPro" id="IPR036237">
    <property type="entry name" value="Xyl_isomerase-like_sf"/>
</dbReference>
<protein>
    <recommendedName>
        <fullName evidence="5 9">Mannonate dehydratase</fullName>
        <ecNumber evidence="5 9">4.2.1.8</ecNumber>
    </recommendedName>
    <alternativeName>
        <fullName evidence="9">D-mannonate hydro-lyase</fullName>
    </alternativeName>
</protein>
<evidence type="ECO:0000256" key="4">
    <source>
        <dbReference type="ARBA" id="ARBA00007389"/>
    </source>
</evidence>
<dbReference type="PANTHER" id="PTHR30387:SF2">
    <property type="entry name" value="MANNONATE DEHYDRATASE"/>
    <property type="match status" value="1"/>
</dbReference>
<evidence type="ECO:0000256" key="2">
    <source>
        <dbReference type="ARBA" id="ARBA00002713"/>
    </source>
</evidence>
<sequence length="354" mass="39623">MEMSFRWYGHDDPVTLKNIRQIPGMKGIVTAVYDIPVGQPWPLERIEKLKADVEAEGLHISVIESVPVHEDIKLGKPTRDKYIAAYKETLVNLGKAGIPVVCYNFMPVFDWTRSQLDYELPDGSTALIFKQEDIDRMDPISGELSLPGWDSSYTKEGLTTLFEEYKEVDEEKLWENLEYFIKAIMPTAEAAGVKMAIHPDDPPYSIFGLPRIITGGEALNRFIKLYDSEYNGVTLCVGSFASDPKNDAVAILKDMLAKKRVNFVHARNVKLTGGKSFEESAHLSEMGSIDMYEVVKACVDYDFQGAIRPDHGRMIWGETGRPGYGLYDRALGATYLNGLYEACVKAKKAAEAKA</sequence>
<name>A0A143YLN1_9LACT</name>
<dbReference type="HAMAP" id="MF_00106">
    <property type="entry name" value="UxuA"/>
    <property type="match status" value="1"/>
</dbReference>
<dbReference type="PIRSF" id="PIRSF016049">
    <property type="entry name" value="Man_dehyd"/>
    <property type="match status" value="1"/>
</dbReference>
<dbReference type="EC" id="4.2.1.8" evidence="5 9"/>
<dbReference type="RefSeq" id="WP_087033149.1">
    <property type="nucleotide sequence ID" value="NZ_FJNE01000004.1"/>
</dbReference>
<dbReference type="GO" id="GO:0042840">
    <property type="term" value="P:D-glucuronate catabolic process"/>
    <property type="evidence" value="ECO:0007669"/>
    <property type="project" value="TreeGrafter"/>
</dbReference>
<organism evidence="10 11">
    <name type="scientific">Trichococcus palustris</name>
    <dbReference type="NCBI Taxonomy" id="140314"/>
    <lineage>
        <taxon>Bacteria</taxon>
        <taxon>Bacillati</taxon>
        <taxon>Bacillota</taxon>
        <taxon>Bacilli</taxon>
        <taxon>Lactobacillales</taxon>
        <taxon>Carnobacteriaceae</taxon>
        <taxon>Trichococcus</taxon>
    </lineage>
</organism>
<dbReference type="Pfam" id="PF03786">
    <property type="entry name" value="UxuA"/>
    <property type="match status" value="1"/>
</dbReference>
<keyword evidence="8 9" id="KW-0456">Lyase</keyword>
<keyword evidence="7 9" id="KW-0464">Manganese</keyword>
<dbReference type="EMBL" id="FJNE01000004">
    <property type="protein sequence ID" value="CZQ92949.1"/>
    <property type="molecule type" value="Genomic_DNA"/>
</dbReference>
<dbReference type="AlphaFoldDB" id="A0A143YLN1"/>
<accession>A0A143YLN1</accession>
<dbReference type="PANTHER" id="PTHR30387">
    <property type="entry name" value="MANNONATE DEHYDRATASE"/>
    <property type="match status" value="1"/>
</dbReference>
<evidence type="ECO:0000256" key="7">
    <source>
        <dbReference type="ARBA" id="ARBA00023211"/>
    </source>
</evidence>
<evidence type="ECO:0000256" key="9">
    <source>
        <dbReference type="HAMAP-Rule" id="MF_00106"/>
    </source>
</evidence>
<dbReference type="SUPFAM" id="SSF51658">
    <property type="entry name" value="Xylose isomerase-like"/>
    <property type="match status" value="1"/>
</dbReference>
<dbReference type="Proteomes" id="UP000242754">
    <property type="component" value="Unassembled WGS sequence"/>
</dbReference>
<comment type="pathway">
    <text evidence="3 9">Carbohydrate metabolism; pentose and glucuronate interconversion.</text>
</comment>
<proteinExistence type="inferred from homology"/>
<dbReference type="NCBIfam" id="NF003027">
    <property type="entry name" value="PRK03906.1"/>
    <property type="match status" value="2"/>
</dbReference>
<dbReference type="InterPro" id="IPR004628">
    <property type="entry name" value="Man_deHydtase"/>
</dbReference>
<evidence type="ECO:0000256" key="5">
    <source>
        <dbReference type="ARBA" id="ARBA00012927"/>
    </source>
</evidence>
<comment type="cofactor">
    <cofactor evidence="9">
        <name>Fe(2+)</name>
        <dbReference type="ChEBI" id="CHEBI:29033"/>
    </cofactor>
    <cofactor evidence="9">
        <name>Mn(2+)</name>
        <dbReference type="ChEBI" id="CHEBI:29035"/>
    </cofactor>
</comment>
<dbReference type="UniPathway" id="UPA00246"/>
<dbReference type="GO" id="GO:0008927">
    <property type="term" value="F:mannonate dehydratase activity"/>
    <property type="evidence" value="ECO:0007669"/>
    <property type="project" value="UniProtKB-UniRule"/>
</dbReference>
<dbReference type="Gene3D" id="3.20.20.150">
    <property type="entry name" value="Divalent-metal-dependent TIM barrel enzymes"/>
    <property type="match status" value="1"/>
</dbReference>
<comment type="function">
    <text evidence="2 9">Catalyzes the dehydration of D-mannonate.</text>
</comment>
<evidence type="ECO:0000313" key="11">
    <source>
        <dbReference type="Proteomes" id="UP000242754"/>
    </source>
</evidence>
<dbReference type="GO" id="GO:0030145">
    <property type="term" value="F:manganese ion binding"/>
    <property type="evidence" value="ECO:0007669"/>
    <property type="project" value="TreeGrafter"/>
</dbReference>
<keyword evidence="6 9" id="KW-0408">Iron</keyword>
<gene>
    <name evidence="9" type="primary">uxuA</name>
    <name evidence="10" type="ORF">Tpal_1565</name>
</gene>
<evidence type="ECO:0000256" key="6">
    <source>
        <dbReference type="ARBA" id="ARBA00023004"/>
    </source>
</evidence>
<evidence type="ECO:0000313" key="10">
    <source>
        <dbReference type="EMBL" id="CZQ92949.1"/>
    </source>
</evidence>
<comment type="similarity">
    <text evidence="4 9">Belongs to the mannonate dehydratase family.</text>
</comment>
<reference evidence="10 11" key="1">
    <citation type="submission" date="2016-02" db="EMBL/GenBank/DDBJ databases">
        <authorList>
            <person name="Wen L."/>
            <person name="He K."/>
            <person name="Yang H."/>
        </authorList>
    </citation>
    <scope>NUCLEOTIDE SEQUENCE [LARGE SCALE GENOMIC DNA]</scope>
    <source>
        <strain evidence="10">Trichococcus palustris</strain>
    </source>
</reference>
<dbReference type="NCBIfam" id="TIGR00695">
    <property type="entry name" value="uxuA"/>
    <property type="match status" value="1"/>
</dbReference>
<evidence type="ECO:0000256" key="3">
    <source>
        <dbReference type="ARBA" id="ARBA00004892"/>
    </source>
</evidence>
<dbReference type="OrthoDB" id="9780250at2"/>